<evidence type="ECO:0000256" key="4">
    <source>
        <dbReference type="ARBA" id="ARBA00023186"/>
    </source>
</evidence>
<protein>
    <recommendedName>
        <fullName evidence="5">Ribosome maturation factor RimM</fullName>
    </recommendedName>
</protein>
<dbReference type="Pfam" id="PF24986">
    <property type="entry name" value="PRC_RimM"/>
    <property type="match status" value="1"/>
</dbReference>
<dbReference type="EMBL" id="CADCVZ010000022">
    <property type="protein sequence ID" value="CAA9504285.1"/>
    <property type="molecule type" value="Genomic_DNA"/>
</dbReference>
<evidence type="ECO:0000256" key="3">
    <source>
        <dbReference type="ARBA" id="ARBA00022552"/>
    </source>
</evidence>
<dbReference type="Pfam" id="PF01782">
    <property type="entry name" value="RimM"/>
    <property type="match status" value="1"/>
</dbReference>
<dbReference type="NCBIfam" id="TIGR02273">
    <property type="entry name" value="16S_RimM"/>
    <property type="match status" value="1"/>
</dbReference>
<name>A0A6J4SSR3_9SPHN</name>
<organism evidence="8">
    <name type="scientific">uncultured Sphingomonas sp</name>
    <dbReference type="NCBI Taxonomy" id="158754"/>
    <lineage>
        <taxon>Bacteria</taxon>
        <taxon>Pseudomonadati</taxon>
        <taxon>Pseudomonadota</taxon>
        <taxon>Alphaproteobacteria</taxon>
        <taxon>Sphingomonadales</taxon>
        <taxon>Sphingomonadaceae</taxon>
        <taxon>Sphingomonas</taxon>
        <taxon>environmental samples</taxon>
    </lineage>
</organism>
<keyword evidence="1 5" id="KW-0963">Cytoplasm</keyword>
<comment type="similarity">
    <text evidence="5">Belongs to the RimM family.</text>
</comment>
<sequence length="180" mass="18408">MSDSSVPDPSGPSAHLPQVGGARRVALAAVAGAHGVSGELRLKLFTDTAESLAQHAAVFVGGRERRLLSAKAAGKGATARLEGVNDRAAAESLRGSLIEVDRGSLPPLDEGEYYHADLTGMPCIDLKGTALGTISAVENFGAGDLLEVEDAAGKRALVPFKPGIADLENGQVVIDPAFLA</sequence>
<keyword evidence="2 5" id="KW-0690">Ribosome biogenesis</keyword>
<dbReference type="SUPFAM" id="SSF50447">
    <property type="entry name" value="Translation proteins"/>
    <property type="match status" value="1"/>
</dbReference>
<comment type="subcellular location">
    <subcellularLocation>
        <location evidence="5">Cytoplasm</location>
    </subcellularLocation>
</comment>
<dbReference type="InterPro" id="IPR002676">
    <property type="entry name" value="RimM_N"/>
</dbReference>
<dbReference type="GO" id="GO:0006364">
    <property type="term" value="P:rRNA processing"/>
    <property type="evidence" value="ECO:0007669"/>
    <property type="project" value="UniProtKB-UniRule"/>
</dbReference>
<dbReference type="InterPro" id="IPR009000">
    <property type="entry name" value="Transl_B-barrel_sf"/>
</dbReference>
<evidence type="ECO:0000259" key="6">
    <source>
        <dbReference type="Pfam" id="PF01782"/>
    </source>
</evidence>
<keyword evidence="3 5" id="KW-0698">rRNA processing</keyword>
<dbReference type="Gene3D" id="2.30.30.240">
    <property type="entry name" value="PRC-barrel domain"/>
    <property type="match status" value="1"/>
</dbReference>
<dbReference type="Gene3D" id="2.40.30.60">
    <property type="entry name" value="RimM"/>
    <property type="match status" value="1"/>
</dbReference>
<evidence type="ECO:0000256" key="1">
    <source>
        <dbReference type="ARBA" id="ARBA00022490"/>
    </source>
</evidence>
<evidence type="ECO:0000259" key="7">
    <source>
        <dbReference type="Pfam" id="PF24986"/>
    </source>
</evidence>
<feature type="domain" description="RimM N-terminal" evidence="6">
    <location>
        <begin position="27"/>
        <end position="102"/>
    </location>
</feature>
<evidence type="ECO:0000256" key="2">
    <source>
        <dbReference type="ARBA" id="ARBA00022517"/>
    </source>
</evidence>
<dbReference type="SUPFAM" id="SSF50346">
    <property type="entry name" value="PRC-barrel domain"/>
    <property type="match status" value="1"/>
</dbReference>
<dbReference type="InterPro" id="IPR011033">
    <property type="entry name" value="PRC_barrel-like_sf"/>
</dbReference>
<dbReference type="InterPro" id="IPR056792">
    <property type="entry name" value="PRC_RimM"/>
</dbReference>
<evidence type="ECO:0000256" key="5">
    <source>
        <dbReference type="HAMAP-Rule" id="MF_00014"/>
    </source>
</evidence>
<proteinExistence type="inferred from homology"/>
<comment type="subunit">
    <text evidence="5">Binds ribosomal protein uS19.</text>
</comment>
<comment type="domain">
    <text evidence="5">The PRC barrel domain binds ribosomal protein uS19.</text>
</comment>
<dbReference type="InterPro" id="IPR036976">
    <property type="entry name" value="RimM_N_sf"/>
</dbReference>
<dbReference type="GO" id="GO:0042274">
    <property type="term" value="P:ribosomal small subunit biogenesis"/>
    <property type="evidence" value="ECO:0007669"/>
    <property type="project" value="UniProtKB-UniRule"/>
</dbReference>
<reference evidence="8" key="1">
    <citation type="submission" date="2020-02" db="EMBL/GenBank/DDBJ databases">
        <authorList>
            <person name="Meier V. D."/>
        </authorList>
    </citation>
    <scope>NUCLEOTIDE SEQUENCE</scope>
    <source>
        <strain evidence="8">AVDCRST_MAG09</strain>
    </source>
</reference>
<comment type="function">
    <text evidence="5">An accessory protein needed during the final step in the assembly of 30S ribosomal subunit, possibly for assembly of the head region. Essential for efficient processing of 16S rRNA. May be needed both before and after RbfA during the maturation of 16S rRNA. It has affinity for free ribosomal 30S subunits but not for 70S ribosomes.</text>
</comment>
<dbReference type="GO" id="GO:0043022">
    <property type="term" value="F:ribosome binding"/>
    <property type="evidence" value="ECO:0007669"/>
    <property type="project" value="InterPro"/>
</dbReference>
<dbReference type="GO" id="GO:0005840">
    <property type="term" value="C:ribosome"/>
    <property type="evidence" value="ECO:0007669"/>
    <property type="project" value="InterPro"/>
</dbReference>
<dbReference type="PANTHER" id="PTHR33692:SF1">
    <property type="entry name" value="RIBOSOME MATURATION FACTOR RIMM"/>
    <property type="match status" value="1"/>
</dbReference>
<dbReference type="InterPro" id="IPR011961">
    <property type="entry name" value="RimM"/>
</dbReference>
<dbReference type="GO" id="GO:0005737">
    <property type="term" value="C:cytoplasm"/>
    <property type="evidence" value="ECO:0007669"/>
    <property type="project" value="UniProtKB-SubCell"/>
</dbReference>
<feature type="domain" description="Ribosome maturation factor RimM PRC barrel" evidence="7">
    <location>
        <begin position="116"/>
        <end position="164"/>
    </location>
</feature>
<dbReference type="HAMAP" id="MF_00014">
    <property type="entry name" value="Ribosome_mat_RimM"/>
    <property type="match status" value="1"/>
</dbReference>
<evidence type="ECO:0000313" key="8">
    <source>
        <dbReference type="EMBL" id="CAA9504285.1"/>
    </source>
</evidence>
<accession>A0A6J4SSR3</accession>
<keyword evidence="4 5" id="KW-0143">Chaperone</keyword>
<dbReference type="AlphaFoldDB" id="A0A6J4SSR3"/>
<dbReference type="PANTHER" id="PTHR33692">
    <property type="entry name" value="RIBOSOME MATURATION FACTOR RIMM"/>
    <property type="match status" value="1"/>
</dbReference>
<gene>
    <name evidence="5" type="primary">rimM</name>
    <name evidence="8" type="ORF">AVDCRST_MAG09-1275</name>
</gene>